<reference evidence="1 2" key="1">
    <citation type="submission" date="2020-06" db="EMBL/GenBank/DDBJ databases">
        <authorList>
            <person name="Li R."/>
            <person name="Bekaert M."/>
        </authorList>
    </citation>
    <scope>NUCLEOTIDE SEQUENCE [LARGE SCALE GENOMIC DNA]</scope>
    <source>
        <strain evidence="2">wild</strain>
    </source>
</reference>
<sequence length="844" mass="93220">MRNFRNFVNTKFSIPGNHSATFTGAGETIAAGTIVGVAGQKQLDTSPTLTNSVISQPDDLDMADDPMLDIQEYKSNKNWNTDSCTTNGVNITLPESNSTSLYYMIDTSCYRLDACVEVPIPGYNFSKSLKAYLELDPCSLVMRAGFETKQQTYIMVNYEWGRSMEIYELSLLFSVSKSSTGFTVDLTLKICFPDSDVSYCVPSTDGIPLVRNQFFPFCLKNDTDLKNFSLSGWGNALGIVTSEPTLQTDLAGLLMQQIGLDTQLIDPACDRSNAVYSPSTEGWKNDCPTSVADPTGLSGDGIHASCSISSSCSTVDCCYDFTYLGRTLHFYVNIDTCNYVIRGAIEKLTFEYHFFTYNWDCPATLTLPTISNTVTCHIPDYCTGVTCCVEAPLIGRSFLVSALIDGCNMKLNLGIEKRTVTVSLIGYSWGSFTVDDLSAENQYLLTVNTSVCFEANSACNLSVLLLEDMRLPKLPCDQQTTVVQQNCGESIGTITTLSGPISCNVPTQCSAVSCCVNIDFLQRSFHASVDIDPCDKKFMISIDDLQLDLCYLKYQWDCVLDVTTVTIPLSTTSSTTCVVKDICSAVDCCTEVDFLNRPFNTFLYIDPCDLTFIIGIEKLVFNASLTSDPNFEFGKFTITEQPLQYVIDLDMSVCFEYGGACYFTMTVFKDTILPKQFCTNGTTFIDSEFILQGWLGETYVNKDTLDPYVVNELMRDLHLIDYLLEPQCDVSTAPYTPVNAQGWNISPECTSAPTLPTLTSEVTCNLGDSCTSIKCCVTSVKLGRTFTIDLDLDVCNQTFMVGVDRLTRTVALASFVFSQEDVFSFDGLINVKYESKSCCFLFSL</sequence>
<keyword evidence="2" id="KW-1185">Reference proteome</keyword>
<dbReference type="OrthoDB" id="10577002at2759"/>
<gene>
    <name evidence="1" type="ORF">MCOR_15507</name>
</gene>
<dbReference type="AlphaFoldDB" id="A0A6J8B694"/>
<evidence type="ECO:0000313" key="1">
    <source>
        <dbReference type="EMBL" id="CAC5379438.1"/>
    </source>
</evidence>
<evidence type="ECO:0000313" key="2">
    <source>
        <dbReference type="Proteomes" id="UP000507470"/>
    </source>
</evidence>
<dbReference type="Proteomes" id="UP000507470">
    <property type="component" value="Unassembled WGS sequence"/>
</dbReference>
<accession>A0A6J8B694</accession>
<dbReference type="EMBL" id="CACVKT020002718">
    <property type="protein sequence ID" value="CAC5379438.1"/>
    <property type="molecule type" value="Genomic_DNA"/>
</dbReference>
<protein>
    <submittedName>
        <fullName evidence="1">Uncharacterized protein</fullName>
    </submittedName>
</protein>
<proteinExistence type="predicted"/>
<name>A0A6J8B694_MYTCO</name>
<organism evidence="1 2">
    <name type="scientific">Mytilus coruscus</name>
    <name type="common">Sea mussel</name>
    <dbReference type="NCBI Taxonomy" id="42192"/>
    <lineage>
        <taxon>Eukaryota</taxon>
        <taxon>Metazoa</taxon>
        <taxon>Spiralia</taxon>
        <taxon>Lophotrochozoa</taxon>
        <taxon>Mollusca</taxon>
        <taxon>Bivalvia</taxon>
        <taxon>Autobranchia</taxon>
        <taxon>Pteriomorphia</taxon>
        <taxon>Mytilida</taxon>
        <taxon>Mytiloidea</taxon>
        <taxon>Mytilidae</taxon>
        <taxon>Mytilinae</taxon>
        <taxon>Mytilus</taxon>
    </lineage>
</organism>